<comment type="caution">
    <text evidence="3">The sequence shown here is derived from an EMBL/GenBank/DDBJ whole genome shotgun (WGS) entry which is preliminary data.</text>
</comment>
<organism evidence="3 4">
    <name type="scientific">Rhizophagus irregularis</name>
    <dbReference type="NCBI Taxonomy" id="588596"/>
    <lineage>
        <taxon>Eukaryota</taxon>
        <taxon>Fungi</taxon>
        <taxon>Fungi incertae sedis</taxon>
        <taxon>Mucoromycota</taxon>
        <taxon>Glomeromycotina</taxon>
        <taxon>Glomeromycetes</taxon>
        <taxon>Glomerales</taxon>
        <taxon>Glomeraceae</taxon>
        <taxon>Rhizophagus</taxon>
    </lineage>
</organism>
<sequence length="303" mass="35430">MNGHTNQSFVHLNENKPLLILPVRSIEHAAVERGIEIETILKSMRAQIKQLKSEKMRMMKRMKDEAERVREITERNQREIQSLRRKEKAAQEQNYGITQTNHYSKVIYQGFPPIYEVFASGYDKKKLLDEEIYKYISEEKDELFVEREKIITSEIGNELGGDAQALDDKIEMITSEIAYINAKIHSLQSSIAGEYSKESEDKSRKNSIKSSKIERNFDEYESYTILESFFKEIVDSRTGDWSRRMTLEQQEKTIMDLRKTLLAMRRAAVLTTSEYEKKNRELEEALRLGGRSPSPSTLEKREL</sequence>
<dbReference type="Proteomes" id="UP000684084">
    <property type="component" value="Unassembled WGS sequence"/>
</dbReference>
<evidence type="ECO:0000313" key="3">
    <source>
        <dbReference type="EMBL" id="CAB5345368.1"/>
    </source>
</evidence>
<gene>
    <name evidence="3" type="ORF">CHRIB12_LOCUS4027</name>
</gene>
<dbReference type="VEuPathDB" id="FungiDB:RhiirFUN_021770"/>
<dbReference type="EMBL" id="CAGKOT010000006">
    <property type="protein sequence ID" value="CAB5345368.1"/>
    <property type="molecule type" value="Genomic_DNA"/>
</dbReference>
<reference evidence="3" key="1">
    <citation type="submission" date="2020-05" db="EMBL/GenBank/DDBJ databases">
        <authorList>
            <person name="Rincon C."/>
            <person name="Sanders R I."/>
            <person name="Robbins C."/>
            <person name="Chaturvedi A."/>
        </authorList>
    </citation>
    <scope>NUCLEOTIDE SEQUENCE</scope>
    <source>
        <strain evidence="3">CHB12</strain>
    </source>
</reference>
<feature type="region of interest" description="Disordered" evidence="2">
    <location>
        <begin position="284"/>
        <end position="303"/>
    </location>
</feature>
<accession>A0A915YW80</accession>
<evidence type="ECO:0000313" key="4">
    <source>
        <dbReference type="Proteomes" id="UP000684084"/>
    </source>
</evidence>
<feature type="coiled-coil region" evidence="1">
    <location>
        <begin position="41"/>
        <end position="93"/>
    </location>
</feature>
<dbReference type="OrthoDB" id="2412501at2759"/>
<evidence type="ECO:0000256" key="2">
    <source>
        <dbReference type="SAM" id="MobiDB-lite"/>
    </source>
</evidence>
<name>A0A915YW80_9GLOM</name>
<protein>
    <submittedName>
        <fullName evidence="3">Uncharacterized protein</fullName>
    </submittedName>
</protein>
<proteinExistence type="predicted"/>
<keyword evidence="1" id="KW-0175">Coiled coil</keyword>
<evidence type="ECO:0000256" key="1">
    <source>
        <dbReference type="SAM" id="Coils"/>
    </source>
</evidence>
<dbReference type="AlphaFoldDB" id="A0A915YW80"/>